<comment type="caution">
    <text evidence="1">The sequence shown here is derived from an EMBL/GenBank/DDBJ whole genome shotgun (WGS) entry which is preliminary data.</text>
</comment>
<proteinExistence type="predicted"/>
<dbReference type="Proteomes" id="UP001470230">
    <property type="component" value="Unassembled WGS sequence"/>
</dbReference>
<gene>
    <name evidence="1" type="ORF">M9Y10_028114</name>
</gene>
<accession>A0ABR2KIL1</accession>
<reference evidence="1 2" key="1">
    <citation type="submission" date="2024-04" db="EMBL/GenBank/DDBJ databases">
        <title>Tritrichomonas musculus Genome.</title>
        <authorList>
            <person name="Alves-Ferreira E."/>
            <person name="Grigg M."/>
            <person name="Lorenzi H."/>
            <person name="Galac M."/>
        </authorList>
    </citation>
    <scope>NUCLEOTIDE SEQUENCE [LARGE SCALE GENOMIC DNA]</scope>
    <source>
        <strain evidence="1 2">EAF2021</strain>
    </source>
</reference>
<protein>
    <submittedName>
        <fullName evidence="1">Uncharacterized protein</fullName>
    </submittedName>
</protein>
<keyword evidence="2" id="KW-1185">Reference proteome</keyword>
<sequence>MQKSSTEELIDDSKKWANDVKLDMIAATLLDPNLICFRSVATDQPEEVVITDLMDQMSQQYVPHQVKDLISFLPTLIGNTVK</sequence>
<dbReference type="EMBL" id="JAPFFF010000004">
    <property type="protein sequence ID" value="KAK8890914.1"/>
    <property type="molecule type" value="Genomic_DNA"/>
</dbReference>
<organism evidence="1 2">
    <name type="scientific">Tritrichomonas musculus</name>
    <dbReference type="NCBI Taxonomy" id="1915356"/>
    <lineage>
        <taxon>Eukaryota</taxon>
        <taxon>Metamonada</taxon>
        <taxon>Parabasalia</taxon>
        <taxon>Tritrichomonadida</taxon>
        <taxon>Tritrichomonadidae</taxon>
        <taxon>Tritrichomonas</taxon>
    </lineage>
</organism>
<name>A0ABR2KIL1_9EUKA</name>
<evidence type="ECO:0000313" key="1">
    <source>
        <dbReference type="EMBL" id="KAK8890914.1"/>
    </source>
</evidence>
<evidence type="ECO:0000313" key="2">
    <source>
        <dbReference type="Proteomes" id="UP001470230"/>
    </source>
</evidence>